<sequence>MTKNLTAVAFGIALLLACDRQVPVDYFPLRVGQQRAMRVYTRMIEGTDTTETTEVRIVERVHGLRDVPGVGRCWVVESPRDTGSSSYTFFRKSDDGVVQLMPSGEDKPPVEILYLALPLVKGLKWYDTKAQGEVMEVTAMETVRVRAGTYPDCYVIAVKSTRTGWSMKQWLAPNVGAVRWENRAYWTGKSGEKREVLKLAELVAFKVPRDSGE</sequence>
<gene>
    <name evidence="1" type="ORF">FJY68_07475</name>
</gene>
<reference evidence="1" key="1">
    <citation type="submission" date="2019-03" db="EMBL/GenBank/DDBJ databases">
        <title>Lake Tanganyika Metagenome-Assembled Genomes (MAGs).</title>
        <authorList>
            <person name="Tran P."/>
        </authorList>
    </citation>
    <scope>NUCLEOTIDE SEQUENCE</scope>
    <source>
        <strain evidence="1">K_DeepCast_150m_m2_040</strain>
    </source>
</reference>
<name>A0A937XHC4_UNCW3</name>
<evidence type="ECO:0000313" key="1">
    <source>
        <dbReference type="EMBL" id="MBM3331673.1"/>
    </source>
</evidence>
<dbReference type="AlphaFoldDB" id="A0A937XHC4"/>
<proteinExistence type="predicted"/>
<dbReference type="Proteomes" id="UP000779900">
    <property type="component" value="Unassembled WGS sequence"/>
</dbReference>
<dbReference type="PROSITE" id="PS51257">
    <property type="entry name" value="PROKAR_LIPOPROTEIN"/>
    <property type="match status" value="1"/>
</dbReference>
<dbReference type="EMBL" id="VGIR01000039">
    <property type="protein sequence ID" value="MBM3331673.1"/>
    <property type="molecule type" value="Genomic_DNA"/>
</dbReference>
<organism evidence="1 2">
    <name type="scientific">candidate division WOR-3 bacterium</name>
    <dbReference type="NCBI Taxonomy" id="2052148"/>
    <lineage>
        <taxon>Bacteria</taxon>
        <taxon>Bacteria division WOR-3</taxon>
    </lineage>
</organism>
<comment type="caution">
    <text evidence="1">The sequence shown here is derived from an EMBL/GenBank/DDBJ whole genome shotgun (WGS) entry which is preliminary data.</text>
</comment>
<accession>A0A937XHC4</accession>
<dbReference type="Gene3D" id="2.40.360.20">
    <property type="match status" value="1"/>
</dbReference>
<protein>
    <submittedName>
        <fullName evidence="1">Uncharacterized protein</fullName>
    </submittedName>
</protein>
<evidence type="ECO:0000313" key="2">
    <source>
        <dbReference type="Proteomes" id="UP000779900"/>
    </source>
</evidence>